<dbReference type="AlphaFoldDB" id="A0A1V9ZIW5"/>
<dbReference type="InterPro" id="IPR020846">
    <property type="entry name" value="MFS_dom"/>
</dbReference>
<dbReference type="Proteomes" id="UP000243579">
    <property type="component" value="Unassembled WGS sequence"/>
</dbReference>
<organism evidence="7 8">
    <name type="scientific">Achlya hypogyna</name>
    <name type="common">Oomycete</name>
    <name type="synonym">Protoachlya hypogyna</name>
    <dbReference type="NCBI Taxonomy" id="1202772"/>
    <lineage>
        <taxon>Eukaryota</taxon>
        <taxon>Sar</taxon>
        <taxon>Stramenopiles</taxon>
        <taxon>Oomycota</taxon>
        <taxon>Saprolegniomycetes</taxon>
        <taxon>Saprolegniales</taxon>
        <taxon>Achlyaceae</taxon>
        <taxon>Achlya</taxon>
    </lineage>
</organism>
<evidence type="ECO:0000256" key="5">
    <source>
        <dbReference type="SAM" id="Phobius"/>
    </source>
</evidence>
<dbReference type="GO" id="GO:0016020">
    <property type="term" value="C:membrane"/>
    <property type="evidence" value="ECO:0007669"/>
    <property type="project" value="UniProtKB-SubCell"/>
</dbReference>
<feature type="transmembrane region" description="Helical" evidence="5">
    <location>
        <begin position="72"/>
        <end position="95"/>
    </location>
</feature>
<feature type="transmembrane region" description="Helical" evidence="5">
    <location>
        <begin position="470"/>
        <end position="489"/>
    </location>
</feature>
<evidence type="ECO:0000259" key="6">
    <source>
        <dbReference type="PROSITE" id="PS50850"/>
    </source>
</evidence>
<evidence type="ECO:0000313" key="7">
    <source>
        <dbReference type="EMBL" id="OQR97924.1"/>
    </source>
</evidence>
<feature type="transmembrane region" description="Helical" evidence="5">
    <location>
        <begin position="327"/>
        <end position="350"/>
    </location>
</feature>
<dbReference type="PROSITE" id="PS50850">
    <property type="entry name" value="MFS"/>
    <property type="match status" value="1"/>
</dbReference>
<feature type="transmembrane region" description="Helical" evidence="5">
    <location>
        <begin position="204"/>
        <end position="229"/>
    </location>
</feature>
<dbReference type="InterPro" id="IPR005828">
    <property type="entry name" value="MFS_sugar_transport-like"/>
</dbReference>
<name>A0A1V9ZIW5_ACHHY</name>
<accession>A0A1V9ZIW5</accession>
<dbReference type="Pfam" id="PF00083">
    <property type="entry name" value="Sugar_tr"/>
    <property type="match status" value="1"/>
</dbReference>
<gene>
    <name evidence="7" type="ORF">ACHHYP_09447</name>
</gene>
<keyword evidence="2 5" id="KW-0812">Transmembrane</keyword>
<evidence type="ECO:0000256" key="2">
    <source>
        <dbReference type="ARBA" id="ARBA00022692"/>
    </source>
</evidence>
<feature type="transmembrane region" description="Helical" evidence="5">
    <location>
        <begin position="241"/>
        <end position="262"/>
    </location>
</feature>
<feature type="transmembrane region" description="Helical" evidence="5">
    <location>
        <begin position="370"/>
        <end position="394"/>
    </location>
</feature>
<feature type="transmembrane region" description="Helical" evidence="5">
    <location>
        <begin position="401"/>
        <end position="424"/>
    </location>
</feature>
<feature type="transmembrane region" description="Helical" evidence="5">
    <location>
        <begin position="147"/>
        <end position="166"/>
    </location>
</feature>
<evidence type="ECO:0000256" key="4">
    <source>
        <dbReference type="ARBA" id="ARBA00023136"/>
    </source>
</evidence>
<feature type="transmembrane region" description="Helical" evidence="5">
    <location>
        <begin position="115"/>
        <end position="135"/>
    </location>
</feature>
<comment type="caution">
    <text evidence="7">The sequence shown here is derived from an EMBL/GenBank/DDBJ whole genome shotgun (WGS) entry which is preliminary data.</text>
</comment>
<feature type="transmembrane region" description="Helical" evidence="5">
    <location>
        <begin position="172"/>
        <end position="192"/>
    </location>
</feature>
<feature type="transmembrane region" description="Helical" evidence="5">
    <location>
        <begin position="436"/>
        <end position="458"/>
    </location>
</feature>
<evidence type="ECO:0000313" key="8">
    <source>
        <dbReference type="Proteomes" id="UP000243579"/>
    </source>
</evidence>
<evidence type="ECO:0000256" key="1">
    <source>
        <dbReference type="ARBA" id="ARBA00004141"/>
    </source>
</evidence>
<dbReference type="STRING" id="1202772.A0A1V9ZIW5"/>
<dbReference type="OrthoDB" id="4142200at2759"/>
<evidence type="ECO:0000256" key="3">
    <source>
        <dbReference type="ARBA" id="ARBA00022989"/>
    </source>
</evidence>
<keyword evidence="4 5" id="KW-0472">Membrane</keyword>
<proteinExistence type="predicted"/>
<dbReference type="GO" id="GO:0022857">
    <property type="term" value="F:transmembrane transporter activity"/>
    <property type="evidence" value="ECO:0007669"/>
    <property type="project" value="InterPro"/>
</dbReference>
<comment type="subcellular location">
    <subcellularLocation>
        <location evidence="1">Membrane</location>
        <topology evidence="1">Multi-pass membrane protein</topology>
    </subcellularLocation>
</comment>
<keyword evidence="3 5" id="KW-1133">Transmembrane helix</keyword>
<protein>
    <submittedName>
        <fullName evidence="7">Major Facilitator Superfamily (MFS)</fullName>
    </submittedName>
</protein>
<reference evidence="7 8" key="1">
    <citation type="journal article" date="2014" name="Genome Biol. Evol.">
        <title>The secreted proteins of Achlya hypogyna and Thraustotheca clavata identify the ancestral oomycete secretome and reveal gene acquisitions by horizontal gene transfer.</title>
        <authorList>
            <person name="Misner I."/>
            <person name="Blouin N."/>
            <person name="Leonard G."/>
            <person name="Richards T.A."/>
            <person name="Lane C.E."/>
        </authorList>
    </citation>
    <scope>NUCLEOTIDE SEQUENCE [LARGE SCALE GENOMIC DNA]</scope>
    <source>
        <strain evidence="7 8">ATCC 48635</strain>
    </source>
</reference>
<dbReference type="PANTHER" id="PTHR48021">
    <property type="match status" value="1"/>
</dbReference>
<dbReference type="EMBL" id="JNBR01000093">
    <property type="protein sequence ID" value="OQR97924.1"/>
    <property type="molecule type" value="Genomic_DNA"/>
</dbReference>
<feature type="domain" description="Major facilitator superfamily (MFS) profile" evidence="6">
    <location>
        <begin position="67"/>
        <end position="531"/>
    </location>
</feature>
<keyword evidence="8" id="KW-1185">Reference proteome</keyword>
<dbReference type="InterPro" id="IPR036259">
    <property type="entry name" value="MFS_trans_sf"/>
</dbReference>
<feature type="transmembrane region" description="Helical" evidence="5">
    <location>
        <begin position="509"/>
        <end position="527"/>
    </location>
</feature>
<dbReference type="Gene3D" id="1.20.1250.20">
    <property type="entry name" value="MFS general substrate transporter like domains"/>
    <property type="match status" value="1"/>
</dbReference>
<dbReference type="PANTHER" id="PTHR48021:SF1">
    <property type="entry name" value="GH07001P-RELATED"/>
    <property type="match status" value="1"/>
</dbReference>
<dbReference type="SUPFAM" id="SSF103473">
    <property type="entry name" value="MFS general substrate transporter"/>
    <property type="match status" value="1"/>
</dbReference>
<sequence>MSTSWQQVLHAMRNPTRSDFSFLPHTYIRASPPRRSFSAGSDTDDASETTPINTRQHVLVDTKSSAVHYSGYFYLLVIVLSSAWVCNEWVYQYPISPTRLYNIQVDMFDGRVNHAAFFFQQILALGMLLGALFTFNLADKLGRATMIELAAIPYVLGWLFIGVAFGQTTLLLGRYCLGMAVSIFTIVVPVFLGELAEDDSRGRVLGLCAFVGLVGRFVYLLLGQGLIYLSSVYVNFNLSEWKIIATLGVVPGLLLLVCMQFVPDSPSWLLLRHDDRVTSYNVCVKLLQPAPPVASRAELRVNSILHADVLSKHAGAASHRRGFARPLALLSALFVLSSVASSLIVPTLYPTAARAYAFGVLGIGLNVNDLHQLVLSSAATGAAGVGVLAACVLVDTQGRVWCLKVGTFVVLLTAALLLSLRISAAPDDTLDVTEPGAALLLLMTAGHYVGLGVTPLVLASELFPARRRIAGMSVVVLLAALSALLTAYALDAVRASLAASSAQMFQGSVVAMAAVNLVALALTVFCVPETCGRSLQEIEAIASGWTPTTPPIRAASAVNLRVRVATSHVASYGTDANL</sequence>
<dbReference type="InterPro" id="IPR050549">
    <property type="entry name" value="MFS_Trehalose_Transporter"/>
</dbReference>